<reference evidence="1 2" key="1">
    <citation type="submission" date="2015-07" db="EMBL/GenBank/DDBJ databases">
        <title>The genome of Habropoda laboriosa.</title>
        <authorList>
            <person name="Pan H."/>
            <person name="Kapheim K."/>
        </authorList>
    </citation>
    <scope>NUCLEOTIDE SEQUENCE [LARGE SCALE GENOMIC DNA]</scope>
    <source>
        <strain evidence="1">0110345459</strain>
    </source>
</reference>
<organism evidence="1 2">
    <name type="scientific">Habropoda laboriosa</name>
    <dbReference type="NCBI Taxonomy" id="597456"/>
    <lineage>
        <taxon>Eukaryota</taxon>
        <taxon>Metazoa</taxon>
        <taxon>Ecdysozoa</taxon>
        <taxon>Arthropoda</taxon>
        <taxon>Hexapoda</taxon>
        <taxon>Insecta</taxon>
        <taxon>Pterygota</taxon>
        <taxon>Neoptera</taxon>
        <taxon>Endopterygota</taxon>
        <taxon>Hymenoptera</taxon>
        <taxon>Apocrita</taxon>
        <taxon>Aculeata</taxon>
        <taxon>Apoidea</taxon>
        <taxon>Anthophila</taxon>
        <taxon>Apidae</taxon>
        <taxon>Habropoda</taxon>
    </lineage>
</organism>
<name>A0A0L7RJB1_9HYME</name>
<accession>A0A0L7RJB1</accession>
<dbReference type="InterPro" id="IPR052709">
    <property type="entry name" value="Transposase-MT_Hybrid"/>
</dbReference>
<evidence type="ECO:0008006" key="3">
    <source>
        <dbReference type="Google" id="ProtNLM"/>
    </source>
</evidence>
<gene>
    <name evidence="1" type="ORF">WH47_02097</name>
</gene>
<proteinExistence type="predicted"/>
<evidence type="ECO:0000313" key="2">
    <source>
        <dbReference type="Proteomes" id="UP000053825"/>
    </source>
</evidence>
<evidence type="ECO:0000313" key="1">
    <source>
        <dbReference type="EMBL" id="KOC70831.1"/>
    </source>
</evidence>
<dbReference type="Gene3D" id="3.30.420.10">
    <property type="entry name" value="Ribonuclease H-like superfamily/Ribonuclease H"/>
    <property type="match status" value="1"/>
</dbReference>
<keyword evidence="2" id="KW-1185">Reference proteome</keyword>
<dbReference type="PANTHER" id="PTHR46060:SF1">
    <property type="entry name" value="MARINER MOS1 TRANSPOSASE-LIKE PROTEIN"/>
    <property type="match status" value="1"/>
</dbReference>
<dbReference type="Proteomes" id="UP000053825">
    <property type="component" value="Unassembled WGS sequence"/>
</dbReference>
<protein>
    <recommendedName>
        <fullName evidence="3">Histone-lysine N-methyltransferase SETMAR</fullName>
    </recommendedName>
</protein>
<dbReference type="GO" id="GO:0003676">
    <property type="term" value="F:nucleic acid binding"/>
    <property type="evidence" value="ECO:0007669"/>
    <property type="project" value="InterPro"/>
</dbReference>
<sequence>NVNAHTSVTVTTFSAKKGVSLLNHPPYSPDFAPADFFLFPRLKLKLKGKRFQSVLDIQQSVARQLNEIKAEQFSNPFLTIM</sequence>
<dbReference type="EMBL" id="KQ414582">
    <property type="protein sequence ID" value="KOC70831.1"/>
    <property type="molecule type" value="Genomic_DNA"/>
</dbReference>
<dbReference type="STRING" id="597456.A0A0L7RJB1"/>
<feature type="non-terminal residue" evidence="1">
    <location>
        <position position="1"/>
    </location>
</feature>
<dbReference type="InterPro" id="IPR036397">
    <property type="entry name" value="RNaseH_sf"/>
</dbReference>
<dbReference type="PANTHER" id="PTHR46060">
    <property type="entry name" value="MARINER MOS1 TRANSPOSASE-LIKE PROTEIN"/>
    <property type="match status" value="1"/>
</dbReference>
<dbReference type="AlphaFoldDB" id="A0A0L7RJB1"/>